<reference evidence="2 3" key="1">
    <citation type="submission" date="2021-03" db="EMBL/GenBank/DDBJ databases">
        <title>Genomic Encyclopedia of Type Strains, Phase IV (KMG-IV): sequencing the most valuable type-strain genomes for metagenomic binning, comparative biology and taxonomic classification.</title>
        <authorList>
            <person name="Goeker M."/>
        </authorList>
    </citation>
    <scope>NUCLEOTIDE SEQUENCE [LARGE SCALE GENOMIC DNA]</scope>
    <source>
        <strain evidence="2 3">DSM 6139</strain>
    </source>
</reference>
<keyword evidence="3" id="KW-1185">Reference proteome</keyword>
<evidence type="ECO:0000313" key="3">
    <source>
        <dbReference type="Proteomes" id="UP001519271"/>
    </source>
</evidence>
<feature type="domain" description="Transposase IS4-like" evidence="1">
    <location>
        <begin position="225"/>
        <end position="494"/>
    </location>
</feature>
<dbReference type="PANTHER" id="PTHR34614">
    <property type="match status" value="1"/>
</dbReference>
<sequence>MRLTISKSPNATNIFVIEDVKENGKRTTRVVESLGSVKELEAKLNGQDPIEWAQAYVKELNEKKSQDQETVIQKLSTAKQIPKEKINKVQSGYLFLQSIYTGLELDKICHSISSETKTEYNLDSILSRLLYTRILNPSSKRSSYEASLNYIEPPDFSLHQVYRALSLLSQNIEKIEMQVYKNSLQLAERNTKVLYYDCTNYFFEIEEEDSLRKYGVGKQHQPNPLVQMGLFMDGSGMPLAFCIDEGSKNEQNTLTPLEKRIIKDFNLSEFIVCTDAGLGSTDNRKFNNKQNRSYIVTQSIKRLKAHLKEWALDPTGWHLPNVDADIDIRRVSDLSSNTRIYYKERWINEDGLSQRLIVTYSPKYKNYMRTIRGRQIERAQALADKPAKLKQKRSNDPKRFLSSTHCTQDGEIAQKELVRLDVDRIANEEQYDGFYGVCTNLEGDVDDILKINRRRWEIEESFRVLKTEFKARPVHLSREDRIRAHFLTCFLSLLILRILEQKIENKYTVPEIITTLRDMEMVPIKSKGYIPAYTRTDLTDTLHEKFGFQTDREVLTQNMMKKIIQHTENPKTLRKK</sequence>
<dbReference type="SUPFAM" id="SSF53098">
    <property type="entry name" value="Ribonuclease H-like"/>
    <property type="match status" value="1"/>
</dbReference>
<comment type="caution">
    <text evidence="2">The sequence shown here is derived from an EMBL/GenBank/DDBJ whole genome shotgun (WGS) entry which is preliminary data.</text>
</comment>
<dbReference type="InterPro" id="IPR047654">
    <property type="entry name" value="IS1634_transpos"/>
</dbReference>
<gene>
    <name evidence="2" type="ORF">J2Z34_000620</name>
</gene>
<dbReference type="InterPro" id="IPR012337">
    <property type="entry name" value="RNaseH-like_sf"/>
</dbReference>
<dbReference type="NCBIfam" id="NF033559">
    <property type="entry name" value="transpos_IS1634"/>
    <property type="match status" value="1"/>
</dbReference>
<organism evidence="2 3">
    <name type="scientific">Youngiibacter multivorans</name>
    <dbReference type="NCBI Taxonomy" id="937251"/>
    <lineage>
        <taxon>Bacteria</taxon>
        <taxon>Bacillati</taxon>
        <taxon>Bacillota</taxon>
        <taxon>Clostridia</taxon>
        <taxon>Eubacteriales</taxon>
        <taxon>Clostridiaceae</taxon>
        <taxon>Youngiibacter</taxon>
    </lineage>
</organism>
<accession>A0ABS4G0S9</accession>
<protein>
    <submittedName>
        <fullName evidence="2">Transposase</fullName>
    </submittedName>
</protein>
<name>A0ABS4G0S9_9CLOT</name>
<evidence type="ECO:0000259" key="1">
    <source>
        <dbReference type="Pfam" id="PF01609"/>
    </source>
</evidence>
<evidence type="ECO:0000313" key="2">
    <source>
        <dbReference type="EMBL" id="MBP1918149.1"/>
    </source>
</evidence>
<dbReference type="EMBL" id="JAGGKC010000003">
    <property type="protein sequence ID" value="MBP1918149.1"/>
    <property type="molecule type" value="Genomic_DNA"/>
</dbReference>
<dbReference type="Proteomes" id="UP001519271">
    <property type="component" value="Unassembled WGS sequence"/>
</dbReference>
<dbReference type="InterPro" id="IPR002559">
    <property type="entry name" value="Transposase_11"/>
</dbReference>
<dbReference type="RefSeq" id="WP_209458388.1">
    <property type="nucleotide sequence ID" value="NZ_JAGGKC010000003.1"/>
</dbReference>
<dbReference type="PANTHER" id="PTHR34614:SF2">
    <property type="entry name" value="TRANSPOSASE IS4-LIKE DOMAIN-CONTAINING PROTEIN"/>
    <property type="match status" value="1"/>
</dbReference>
<dbReference type="Pfam" id="PF01609">
    <property type="entry name" value="DDE_Tnp_1"/>
    <property type="match status" value="1"/>
</dbReference>
<proteinExistence type="predicted"/>